<evidence type="ECO:0000256" key="2">
    <source>
        <dbReference type="ARBA" id="ARBA00023125"/>
    </source>
</evidence>
<evidence type="ECO:0000256" key="3">
    <source>
        <dbReference type="ARBA" id="ARBA00023163"/>
    </source>
</evidence>
<dbReference type="Gene3D" id="1.10.357.10">
    <property type="entry name" value="Tetracycline Repressor, domain 2"/>
    <property type="match status" value="1"/>
</dbReference>
<dbReference type="PROSITE" id="PS50977">
    <property type="entry name" value="HTH_TETR_2"/>
    <property type="match status" value="1"/>
</dbReference>
<dbReference type="SUPFAM" id="SSF46689">
    <property type="entry name" value="Homeodomain-like"/>
    <property type="match status" value="1"/>
</dbReference>
<gene>
    <name evidence="6" type="ORF">ACFFGV_18660</name>
</gene>
<evidence type="ECO:0000313" key="7">
    <source>
        <dbReference type="Proteomes" id="UP001589836"/>
    </source>
</evidence>
<dbReference type="EMBL" id="JBHLTP010000013">
    <property type="protein sequence ID" value="MFC0525609.1"/>
    <property type="molecule type" value="Genomic_DNA"/>
</dbReference>
<evidence type="ECO:0000256" key="1">
    <source>
        <dbReference type="ARBA" id="ARBA00023015"/>
    </source>
</evidence>
<evidence type="ECO:0000256" key="4">
    <source>
        <dbReference type="PROSITE-ProRule" id="PRU00335"/>
    </source>
</evidence>
<dbReference type="InterPro" id="IPR054156">
    <property type="entry name" value="YxaF_TetR_C"/>
</dbReference>
<accession>A0ABV6LT69</accession>
<dbReference type="SUPFAM" id="SSF48498">
    <property type="entry name" value="Tetracyclin repressor-like, C-terminal domain"/>
    <property type="match status" value="1"/>
</dbReference>
<protein>
    <submittedName>
        <fullName evidence="6">TetR/AcrR family transcriptional regulator</fullName>
    </submittedName>
</protein>
<dbReference type="InterPro" id="IPR023772">
    <property type="entry name" value="DNA-bd_HTH_TetR-type_CS"/>
</dbReference>
<keyword evidence="1" id="KW-0805">Transcription regulation</keyword>
<feature type="DNA-binding region" description="H-T-H motif" evidence="4">
    <location>
        <begin position="28"/>
        <end position="47"/>
    </location>
</feature>
<dbReference type="InterPro" id="IPR009057">
    <property type="entry name" value="Homeodomain-like_sf"/>
</dbReference>
<dbReference type="PROSITE" id="PS01081">
    <property type="entry name" value="HTH_TETR_1"/>
    <property type="match status" value="1"/>
</dbReference>
<dbReference type="Pfam" id="PF21993">
    <property type="entry name" value="TetR_C_13_2"/>
    <property type="match status" value="1"/>
</dbReference>
<keyword evidence="7" id="KW-1185">Reference proteome</keyword>
<reference evidence="6 7" key="1">
    <citation type="submission" date="2024-09" db="EMBL/GenBank/DDBJ databases">
        <authorList>
            <person name="Sun Q."/>
            <person name="Mori K."/>
        </authorList>
    </citation>
    <scope>NUCLEOTIDE SEQUENCE [LARGE SCALE GENOMIC DNA]</scope>
    <source>
        <strain evidence="6 7">NCAIM B.02529</strain>
    </source>
</reference>
<dbReference type="Pfam" id="PF00440">
    <property type="entry name" value="TetR_N"/>
    <property type="match status" value="1"/>
</dbReference>
<feature type="domain" description="HTH tetR-type" evidence="5">
    <location>
        <begin position="5"/>
        <end position="65"/>
    </location>
</feature>
<organism evidence="6 7">
    <name type="scientific">Pontibacillus salicampi</name>
    <dbReference type="NCBI Taxonomy" id="1449801"/>
    <lineage>
        <taxon>Bacteria</taxon>
        <taxon>Bacillati</taxon>
        <taxon>Bacillota</taxon>
        <taxon>Bacilli</taxon>
        <taxon>Bacillales</taxon>
        <taxon>Bacillaceae</taxon>
        <taxon>Pontibacillus</taxon>
    </lineage>
</organism>
<keyword evidence="2 4" id="KW-0238">DNA-binding</keyword>
<name>A0ABV6LT69_9BACI</name>
<comment type="caution">
    <text evidence="6">The sequence shown here is derived from an EMBL/GenBank/DDBJ whole genome shotgun (WGS) entry which is preliminary data.</text>
</comment>
<keyword evidence="3" id="KW-0804">Transcription</keyword>
<dbReference type="PANTHER" id="PTHR47506">
    <property type="entry name" value="TRANSCRIPTIONAL REGULATORY PROTEIN"/>
    <property type="match status" value="1"/>
</dbReference>
<sequence length="191" mass="21477">MTTESLPKDDIIDVAAEVIRSKGYQSTSVNDILAAANIGKGKFFHYFKTKHELGIAVVDRYIETWSLTLIENILRSSQEAEDRLQAMLNQTLEFYQDTNVKKGCPFGNLAVEMSEHDSAFRSKIDTFFDDWTVALGDTLSEIESIKSPYSYAQYMISTIEGSILLAKVKQSNEPLNNSITILKNATLPHKE</sequence>
<evidence type="ECO:0000313" key="6">
    <source>
        <dbReference type="EMBL" id="MFC0525609.1"/>
    </source>
</evidence>
<evidence type="ECO:0000259" key="5">
    <source>
        <dbReference type="PROSITE" id="PS50977"/>
    </source>
</evidence>
<dbReference type="InterPro" id="IPR001647">
    <property type="entry name" value="HTH_TetR"/>
</dbReference>
<dbReference type="RefSeq" id="WP_377351061.1">
    <property type="nucleotide sequence ID" value="NZ_JBHLTP010000013.1"/>
</dbReference>
<dbReference type="PANTHER" id="PTHR47506:SF6">
    <property type="entry name" value="HTH-TYPE TRANSCRIPTIONAL REPRESSOR NEMR"/>
    <property type="match status" value="1"/>
</dbReference>
<dbReference type="Proteomes" id="UP001589836">
    <property type="component" value="Unassembled WGS sequence"/>
</dbReference>
<dbReference type="PRINTS" id="PR00455">
    <property type="entry name" value="HTHTETR"/>
</dbReference>
<proteinExistence type="predicted"/>
<dbReference type="InterPro" id="IPR036271">
    <property type="entry name" value="Tet_transcr_reg_TetR-rel_C_sf"/>
</dbReference>